<dbReference type="PANTHER" id="PTHR11604">
    <property type="entry name" value="PROFILIN"/>
    <property type="match status" value="1"/>
</dbReference>
<dbReference type="SUPFAM" id="SSF55770">
    <property type="entry name" value="Profilin (actin-binding protein)"/>
    <property type="match status" value="1"/>
</dbReference>
<dbReference type="SMART" id="SM00392">
    <property type="entry name" value="PROF"/>
    <property type="match status" value="1"/>
</dbReference>
<keyword evidence="5" id="KW-0206">Cytoskeleton</keyword>
<dbReference type="AlphaFoldDB" id="A0AAV7Y8Y1"/>
<dbReference type="GO" id="GO:0005938">
    <property type="term" value="C:cell cortex"/>
    <property type="evidence" value="ECO:0007669"/>
    <property type="project" value="TreeGrafter"/>
</dbReference>
<dbReference type="Proteomes" id="UP001146793">
    <property type="component" value="Unassembled WGS sequence"/>
</dbReference>
<dbReference type="InterPro" id="IPR048278">
    <property type="entry name" value="PFN"/>
</dbReference>
<evidence type="ECO:0000313" key="8">
    <source>
        <dbReference type="EMBL" id="KAJ6255756.1"/>
    </source>
</evidence>
<keyword evidence="10" id="KW-1185">Reference proteome</keyword>
<name>A0AAV7Y8Y1_9EUKA</name>
<evidence type="ECO:0000313" key="7">
    <source>
        <dbReference type="EMBL" id="KAJ3425969.1"/>
    </source>
</evidence>
<comment type="subcellular location">
    <subcellularLocation>
        <location evidence="1">Cytoplasm</location>
        <location evidence="1">Cytoskeleton</location>
    </subcellularLocation>
</comment>
<evidence type="ECO:0000256" key="6">
    <source>
        <dbReference type="RuleBase" id="RU003909"/>
    </source>
</evidence>
<evidence type="ECO:0000256" key="2">
    <source>
        <dbReference type="ARBA" id="ARBA00010058"/>
    </source>
</evidence>
<comment type="caution">
    <text evidence="7">The sequence shown here is derived from an EMBL/GenBank/DDBJ whole genome shotgun (WGS) entry which is preliminary data.</text>
</comment>
<dbReference type="PRINTS" id="PR00392">
    <property type="entry name" value="PROFILIN"/>
</dbReference>
<dbReference type="Gene3D" id="3.30.450.30">
    <property type="entry name" value="Dynein light chain 2a, cytoplasmic"/>
    <property type="match status" value="1"/>
</dbReference>
<proteinExistence type="inferred from homology"/>
<dbReference type="CDD" id="cd00148">
    <property type="entry name" value="PROF"/>
    <property type="match status" value="1"/>
</dbReference>
<evidence type="ECO:0000313" key="10">
    <source>
        <dbReference type="Proteomes" id="UP001150062"/>
    </source>
</evidence>
<dbReference type="PANTHER" id="PTHR11604:SF0">
    <property type="entry name" value="PROFILIN"/>
    <property type="match status" value="1"/>
</dbReference>
<dbReference type="EMBL" id="JAOAOG010000001">
    <property type="protein sequence ID" value="KAJ6255756.1"/>
    <property type="molecule type" value="Genomic_DNA"/>
</dbReference>
<evidence type="ECO:0000256" key="4">
    <source>
        <dbReference type="ARBA" id="ARBA00023203"/>
    </source>
</evidence>
<sequence length="124" mass="13716">MSWQEYLNHNLVNTGTVSSACILSLSGELYASSEDFSLSSGEGHKLVQAFEDYTTILATGFYVSEQKFMVSRAEQNMILGRAGEKGIICIKTNQTIVIGIYNENTLEALKSVKKVAGYLTKQEY</sequence>
<dbReference type="EMBL" id="JANTQA010000070">
    <property type="protein sequence ID" value="KAJ3425969.1"/>
    <property type="molecule type" value="Genomic_DNA"/>
</dbReference>
<dbReference type="GO" id="GO:0003785">
    <property type="term" value="F:actin monomer binding"/>
    <property type="evidence" value="ECO:0007669"/>
    <property type="project" value="TreeGrafter"/>
</dbReference>
<evidence type="ECO:0000313" key="9">
    <source>
        <dbReference type="Proteomes" id="UP001146793"/>
    </source>
</evidence>
<reference evidence="8" key="1">
    <citation type="submission" date="2022-08" db="EMBL/GenBank/DDBJ databases">
        <title>Novel sulfate-reducing endosymbionts in the free-living metamonad Anaeramoeba.</title>
        <authorList>
            <person name="Jerlstrom-Hultqvist J."/>
            <person name="Cepicka I."/>
            <person name="Gallot-Lavallee L."/>
            <person name="Salas-Leiva D."/>
            <person name="Curtis B.A."/>
            <person name="Zahonova K."/>
            <person name="Pipaliya S."/>
            <person name="Dacks J."/>
            <person name="Roger A.J."/>
        </authorList>
    </citation>
    <scope>NUCLEOTIDE SEQUENCE</scope>
    <source>
        <strain evidence="8">Schooner1</strain>
    </source>
</reference>
<gene>
    <name evidence="7" type="ORF">M0812_28416</name>
    <name evidence="8" type="ORF">M0813_11077</name>
</gene>
<keyword evidence="3" id="KW-0963">Cytoplasm</keyword>
<keyword evidence="4 6" id="KW-0009">Actin-binding</keyword>
<protein>
    <recommendedName>
        <fullName evidence="6">Profilin</fullName>
    </recommendedName>
</protein>
<dbReference type="InterPro" id="IPR005455">
    <property type="entry name" value="PFN_euk"/>
</dbReference>
<dbReference type="Pfam" id="PF00235">
    <property type="entry name" value="Profilin"/>
    <property type="match status" value="1"/>
</dbReference>
<dbReference type="PRINTS" id="PR01640">
    <property type="entry name" value="PROFILINPLNT"/>
</dbReference>
<organism evidence="7 9">
    <name type="scientific">Anaeramoeba flamelloides</name>
    <dbReference type="NCBI Taxonomy" id="1746091"/>
    <lineage>
        <taxon>Eukaryota</taxon>
        <taxon>Metamonada</taxon>
        <taxon>Anaeramoebidae</taxon>
        <taxon>Anaeramoeba</taxon>
    </lineage>
</organism>
<evidence type="ECO:0000256" key="3">
    <source>
        <dbReference type="ARBA" id="ARBA00022490"/>
    </source>
</evidence>
<dbReference type="InterPro" id="IPR036140">
    <property type="entry name" value="PFN_sf"/>
</dbReference>
<accession>A0AAV7Y8Y1</accession>
<dbReference type="GO" id="GO:0005856">
    <property type="term" value="C:cytoskeleton"/>
    <property type="evidence" value="ECO:0007669"/>
    <property type="project" value="UniProtKB-SubCell"/>
</dbReference>
<comment type="similarity">
    <text evidence="2 6">Belongs to the profilin family.</text>
</comment>
<evidence type="ECO:0000256" key="5">
    <source>
        <dbReference type="ARBA" id="ARBA00023212"/>
    </source>
</evidence>
<reference evidence="7" key="2">
    <citation type="submission" date="2022-08" db="EMBL/GenBank/DDBJ databases">
        <title>Novel sulphate-reducing endosymbionts in the free-living metamonad Anaeramoeba.</title>
        <authorList>
            <person name="Jerlstrom-Hultqvist J."/>
            <person name="Cepicka I."/>
            <person name="Gallot-Lavallee L."/>
            <person name="Salas-Leiva D."/>
            <person name="Curtis B.A."/>
            <person name="Zahonova K."/>
            <person name="Pipaliya S."/>
            <person name="Dacks J."/>
            <person name="Roger A.J."/>
        </authorList>
    </citation>
    <scope>NUCLEOTIDE SEQUENCE</scope>
    <source>
        <strain evidence="7">Busselton2</strain>
    </source>
</reference>
<evidence type="ECO:0000256" key="1">
    <source>
        <dbReference type="ARBA" id="ARBA00004245"/>
    </source>
</evidence>
<dbReference type="Proteomes" id="UP001150062">
    <property type="component" value="Unassembled WGS sequence"/>
</dbReference>